<organism evidence="1 2">
    <name type="scientific">Citrullus colocynthis</name>
    <name type="common">colocynth</name>
    <dbReference type="NCBI Taxonomy" id="252529"/>
    <lineage>
        <taxon>Eukaryota</taxon>
        <taxon>Viridiplantae</taxon>
        <taxon>Streptophyta</taxon>
        <taxon>Embryophyta</taxon>
        <taxon>Tracheophyta</taxon>
        <taxon>Spermatophyta</taxon>
        <taxon>Magnoliopsida</taxon>
        <taxon>eudicotyledons</taxon>
        <taxon>Gunneridae</taxon>
        <taxon>Pentapetalae</taxon>
        <taxon>rosids</taxon>
        <taxon>fabids</taxon>
        <taxon>Cucurbitales</taxon>
        <taxon>Cucurbitaceae</taxon>
        <taxon>Benincaseae</taxon>
        <taxon>Citrullus</taxon>
    </lineage>
</organism>
<evidence type="ECO:0000313" key="1">
    <source>
        <dbReference type="EMBL" id="CAK9328449.1"/>
    </source>
</evidence>
<sequence>MLFLAISQGQGYGFWGKNSRELTSINFVNESEGRGIGFLRSLISPLLFSLSSLLSLSLALQAFVVSHFGSAQLFDPTVFVTACRPSYTRSASC</sequence>
<name>A0ABP0Z7I1_9ROSI</name>
<protein>
    <submittedName>
        <fullName evidence="1">Uncharacterized protein</fullName>
    </submittedName>
</protein>
<proteinExistence type="predicted"/>
<evidence type="ECO:0000313" key="2">
    <source>
        <dbReference type="Proteomes" id="UP001642487"/>
    </source>
</evidence>
<reference evidence="1 2" key="1">
    <citation type="submission" date="2024-03" db="EMBL/GenBank/DDBJ databases">
        <authorList>
            <person name="Gkanogiannis A."/>
            <person name="Becerra Lopez-Lavalle L."/>
        </authorList>
    </citation>
    <scope>NUCLEOTIDE SEQUENCE [LARGE SCALE GENOMIC DNA]</scope>
</reference>
<keyword evidence="2" id="KW-1185">Reference proteome</keyword>
<gene>
    <name evidence="1" type="ORF">CITCOLO1_LOCUS20866</name>
</gene>
<dbReference type="EMBL" id="OZ021742">
    <property type="protein sequence ID" value="CAK9328449.1"/>
    <property type="molecule type" value="Genomic_DNA"/>
</dbReference>
<accession>A0ABP0Z7I1</accession>
<dbReference type="Proteomes" id="UP001642487">
    <property type="component" value="Chromosome 8"/>
</dbReference>